<feature type="compositionally biased region" description="Acidic residues" evidence="2">
    <location>
        <begin position="14"/>
        <end position="29"/>
    </location>
</feature>
<name>R7TGT6_CAPTE</name>
<dbReference type="EMBL" id="AMQN01013091">
    <property type="status" value="NOT_ANNOTATED_CDS"/>
    <property type="molecule type" value="Genomic_DNA"/>
</dbReference>
<keyword evidence="5" id="KW-1185">Reference proteome</keyword>
<dbReference type="Proteomes" id="UP000014760">
    <property type="component" value="Unassembled WGS sequence"/>
</dbReference>
<dbReference type="Gene3D" id="3.30.40.10">
    <property type="entry name" value="Zinc/RING finger domain, C3HC4 (zinc finger)"/>
    <property type="match status" value="1"/>
</dbReference>
<evidence type="ECO:0008006" key="6">
    <source>
        <dbReference type="Google" id="ProtNLM"/>
    </source>
</evidence>
<dbReference type="STRING" id="283909.R7TGT6"/>
<organism evidence="3">
    <name type="scientific">Capitella teleta</name>
    <name type="common">Polychaete worm</name>
    <dbReference type="NCBI Taxonomy" id="283909"/>
    <lineage>
        <taxon>Eukaryota</taxon>
        <taxon>Metazoa</taxon>
        <taxon>Spiralia</taxon>
        <taxon>Lophotrochozoa</taxon>
        <taxon>Annelida</taxon>
        <taxon>Polychaeta</taxon>
        <taxon>Sedentaria</taxon>
        <taxon>Scolecida</taxon>
        <taxon>Capitellidae</taxon>
        <taxon>Capitella</taxon>
    </lineage>
</organism>
<evidence type="ECO:0000256" key="2">
    <source>
        <dbReference type="SAM" id="MobiDB-lite"/>
    </source>
</evidence>
<dbReference type="EMBL" id="KB309954">
    <property type="protein sequence ID" value="ELT92909.1"/>
    <property type="molecule type" value="Genomic_DNA"/>
</dbReference>
<evidence type="ECO:0000256" key="1">
    <source>
        <dbReference type="SAM" id="Coils"/>
    </source>
</evidence>
<protein>
    <recommendedName>
        <fullName evidence="6">RING-type domain-containing protein</fullName>
    </recommendedName>
</protein>
<feature type="coiled-coil region" evidence="1">
    <location>
        <begin position="233"/>
        <end position="309"/>
    </location>
</feature>
<dbReference type="AlphaFoldDB" id="R7TGT6"/>
<dbReference type="EMBL" id="AMQN01013089">
    <property type="status" value="NOT_ANNOTATED_CDS"/>
    <property type="molecule type" value="Genomic_DNA"/>
</dbReference>
<dbReference type="OrthoDB" id="6105938at2759"/>
<dbReference type="EMBL" id="AMQN01013090">
    <property type="status" value="NOT_ANNOTATED_CDS"/>
    <property type="molecule type" value="Genomic_DNA"/>
</dbReference>
<reference evidence="3 5" key="2">
    <citation type="journal article" date="2013" name="Nature">
        <title>Insights into bilaterian evolution from three spiralian genomes.</title>
        <authorList>
            <person name="Simakov O."/>
            <person name="Marletaz F."/>
            <person name="Cho S.J."/>
            <person name="Edsinger-Gonzales E."/>
            <person name="Havlak P."/>
            <person name="Hellsten U."/>
            <person name="Kuo D.H."/>
            <person name="Larsson T."/>
            <person name="Lv J."/>
            <person name="Arendt D."/>
            <person name="Savage R."/>
            <person name="Osoegawa K."/>
            <person name="de Jong P."/>
            <person name="Grimwood J."/>
            <person name="Chapman J.A."/>
            <person name="Shapiro H."/>
            <person name="Aerts A."/>
            <person name="Otillar R.P."/>
            <person name="Terry A.Y."/>
            <person name="Boore J.L."/>
            <person name="Grigoriev I.V."/>
            <person name="Lindberg D.R."/>
            <person name="Seaver E.C."/>
            <person name="Weisblat D.A."/>
            <person name="Putnam N.H."/>
            <person name="Rokhsar D.S."/>
        </authorList>
    </citation>
    <scope>NUCLEOTIDE SEQUENCE</scope>
    <source>
        <strain evidence="3 5">I ESC-2004</strain>
    </source>
</reference>
<dbReference type="InterPro" id="IPR013083">
    <property type="entry name" value="Znf_RING/FYVE/PHD"/>
</dbReference>
<accession>R7TGT6</accession>
<feature type="compositionally biased region" description="Low complexity" evidence="2">
    <location>
        <begin position="141"/>
        <end position="150"/>
    </location>
</feature>
<sequence>MACGREERSHCSDSETESDQYGECIDESFEYTGSQSPIKSPIKSPVKTPAHSESPRPAAQKQNVGFNKWLQNKEDDTLSEHSSLCSTRLNTAESDLDPNDFDRMADQIAKRVKKELSLTMPEVKAKPFQERYVPQNYAAKSPSPSSSSSSNLRPASHYCPQCSTLMVPPTSSPMLLIPCGHTVCQRCSKVTSCSVCNNNVTSVASNIMIQQIIVDFEEIKPSNNIHSYKQEACEDQQEEYNSLILRCEVLESESDDIEEKMAEISRKIGKEKTQIKMIENQETNIQRQIEELRQNLVALQQHKVEYEENCHALDAMREQEVMKLKMTAETASELRAKAQKGVSEKAEVKTVNLNLTDQEDVDRDRWRVGNNEWCKCGQCKPMDCALESCCEQTQ</sequence>
<evidence type="ECO:0000313" key="3">
    <source>
        <dbReference type="EMBL" id="ELT92909.1"/>
    </source>
</evidence>
<evidence type="ECO:0000313" key="5">
    <source>
        <dbReference type="Proteomes" id="UP000014760"/>
    </source>
</evidence>
<evidence type="ECO:0000313" key="4">
    <source>
        <dbReference type="EnsemblMetazoa" id="CapteP218039"/>
    </source>
</evidence>
<keyword evidence="1" id="KW-0175">Coiled coil</keyword>
<dbReference type="EnsemblMetazoa" id="CapteT218039">
    <property type="protein sequence ID" value="CapteP218039"/>
    <property type="gene ID" value="CapteG218039"/>
</dbReference>
<proteinExistence type="predicted"/>
<feature type="compositionally biased region" description="Low complexity" evidence="2">
    <location>
        <begin position="36"/>
        <end position="45"/>
    </location>
</feature>
<reference evidence="4" key="3">
    <citation type="submission" date="2015-06" db="UniProtKB">
        <authorList>
            <consortium name="EnsemblMetazoa"/>
        </authorList>
    </citation>
    <scope>IDENTIFICATION</scope>
</reference>
<reference evidence="5" key="1">
    <citation type="submission" date="2012-12" db="EMBL/GenBank/DDBJ databases">
        <authorList>
            <person name="Hellsten U."/>
            <person name="Grimwood J."/>
            <person name="Chapman J.A."/>
            <person name="Shapiro H."/>
            <person name="Aerts A."/>
            <person name="Otillar R.P."/>
            <person name="Terry A.Y."/>
            <person name="Boore J.L."/>
            <person name="Simakov O."/>
            <person name="Marletaz F."/>
            <person name="Cho S.-J."/>
            <person name="Edsinger-Gonzales E."/>
            <person name="Havlak P."/>
            <person name="Kuo D.-H."/>
            <person name="Larsson T."/>
            <person name="Lv J."/>
            <person name="Arendt D."/>
            <person name="Savage R."/>
            <person name="Osoegawa K."/>
            <person name="de Jong P."/>
            <person name="Lindberg D.R."/>
            <person name="Seaver E.C."/>
            <person name="Weisblat D.A."/>
            <person name="Putnam N.H."/>
            <person name="Grigoriev I.V."/>
            <person name="Rokhsar D.S."/>
        </authorList>
    </citation>
    <scope>NUCLEOTIDE SEQUENCE</scope>
    <source>
        <strain evidence="5">I ESC-2004</strain>
    </source>
</reference>
<feature type="region of interest" description="Disordered" evidence="2">
    <location>
        <begin position="1"/>
        <end position="73"/>
    </location>
</feature>
<dbReference type="HOGENOM" id="CLU_700663_0_0_1"/>
<feature type="region of interest" description="Disordered" evidence="2">
    <location>
        <begin position="134"/>
        <end position="153"/>
    </location>
</feature>
<feature type="compositionally biased region" description="Basic and acidic residues" evidence="2">
    <location>
        <begin position="1"/>
        <end position="13"/>
    </location>
</feature>
<gene>
    <name evidence="3" type="ORF">CAPTEDRAFT_218039</name>
</gene>